<comment type="subcellular location">
    <subcellularLocation>
        <location evidence="1 6">Nucleus</location>
    </subcellularLocation>
</comment>
<evidence type="ECO:0000313" key="10">
    <source>
        <dbReference type="Proteomes" id="UP001642360"/>
    </source>
</evidence>
<keyword evidence="4 6" id="KW-0804">Transcription</keyword>
<dbReference type="InterPro" id="IPR006458">
    <property type="entry name" value="Ovate_C"/>
</dbReference>
<evidence type="ECO:0000256" key="1">
    <source>
        <dbReference type="ARBA" id="ARBA00004123"/>
    </source>
</evidence>
<evidence type="ECO:0000259" key="8">
    <source>
        <dbReference type="PROSITE" id="PS51754"/>
    </source>
</evidence>
<keyword evidence="10" id="KW-1185">Reference proteome</keyword>
<feature type="domain" description="OVATE" evidence="8">
    <location>
        <begin position="48"/>
        <end position="107"/>
    </location>
</feature>
<evidence type="ECO:0000313" key="9">
    <source>
        <dbReference type="EMBL" id="CAK9139032.1"/>
    </source>
</evidence>
<evidence type="ECO:0000256" key="7">
    <source>
        <dbReference type="SAM" id="MobiDB-lite"/>
    </source>
</evidence>
<dbReference type="GO" id="GO:0005634">
    <property type="term" value="C:nucleus"/>
    <property type="evidence" value="ECO:0007669"/>
    <property type="project" value="UniProtKB-SubCell"/>
</dbReference>
<evidence type="ECO:0000256" key="4">
    <source>
        <dbReference type="ARBA" id="ARBA00023163"/>
    </source>
</evidence>
<dbReference type="Pfam" id="PF04844">
    <property type="entry name" value="Ovate"/>
    <property type="match status" value="1"/>
</dbReference>
<dbReference type="PANTHER" id="PTHR33057">
    <property type="entry name" value="TRANSCRIPTION REPRESSOR OFP7-RELATED"/>
    <property type="match status" value="1"/>
</dbReference>
<dbReference type="GO" id="GO:0045892">
    <property type="term" value="P:negative regulation of DNA-templated transcription"/>
    <property type="evidence" value="ECO:0007669"/>
    <property type="project" value="UniProtKB-UniRule"/>
</dbReference>
<dbReference type="InterPro" id="IPR038933">
    <property type="entry name" value="Ovate"/>
</dbReference>
<gene>
    <name evidence="9" type="ORF">ILEXP_LOCUS6387</name>
</gene>
<feature type="region of interest" description="Disordered" evidence="7">
    <location>
        <begin position="1"/>
        <end position="21"/>
    </location>
</feature>
<evidence type="ECO:0000256" key="5">
    <source>
        <dbReference type="ARBA" id="ARBA00023242"/>
    </source>
</evidence>
<comment type="function">
    <text evidence="6">Transcriptional repressor that regulates multiple aspects of plant growth and development.</text>
</comment>
<dbReference type="EMBL" id="CAUOFW020000929">
    <property type="protein sequence ID" value="CAK9139032.1"/>
    <property type="molecule type" value="Genomic_DNA"/>
</dbReference>
<accession>A0ABC8RAE5</accession>
<keyword evidence="5 6" id="KW-0539">Nucleus</keyword>
<protein>
    <recommendedName>
        <fullName evidence="6">Transcription repressor</fullName>
    </recommendedName>
    <alternativeName>
        <fullName evidence="6">Ovate family protein</fullName>
    </alternativeName>
</protein>
<comment type="caution">
    <text evidence="9">The sequence shown here is derived from an EMBL/GenBank/DDBJ whole genome shotgun (WGS) entry which is preliminary data.</text>
</comment>
<evidence type="ECO:0000256" key="6">
    <source>
        <dbReference type="RuleBase" id="RU367028"/>
    </source>
</evidence>
<evidence type="ECO:0000256" key="3">
    <source>
        <dbReference type="ARBA" id="ARBA00023015"/>
    </source>
</evidence>
<evidence type="ECO:0000256" key="2">
    <source>
        <dbReference type="ARBA" id="ARBA00022491"/>
    </source>
</evidence>
<name>A0ABC8RAE5_9AQUA</name>
<dbReference type="AlphaFoldDB" id="A0ABC8RAE5"/>
<feature type="compositionally biased region" description="Basic and acidic residues" evidence="7">
    <location>
        <begin position="1"/>
        <end position="11"/>
    </location>
</feature>
<organism evidence="9 10">
    <name type="scientific">Ilex paraguariensis</name>
    <name type="common">yerba mate</name>
    <dbReference type="NCBI Taxonomy" id="185542"/>
    <lineage>
        <taxon>Eukaryota</taxon>
        <taxon>Viridiplantae</taxon>
        <taxon>Streptophyta</taxon>
        <taxon>Embryophyta</taxon>
        <taxon>Tracheophyta</taxon>
        <taxon>Spermatophyta</taxon>
        <taxon>Magnoliopsida</taxon>
        <taxon>eudicotyledons</taxon>
        <taxon>Gunneridae</taxon>
        <taxon>Pentapetalae</taxon>
        <taxon>asterids</taxon>
        <taxon>campanulids</taxon>
        <taxon>Aquifoliales</taxon>
        <taxon>Aquifoliaceae</taxon>
        <taxon>Ilex</taxon>
    </lineage>
</organism>
<reference evidence="9 10" key="1">
    <citation type="submission" date="2024-02" db="EMBL/GenBank/DDBJ databases">
        <authorList>
            <person name="Vignale AGUSTIN F."/>
            <person name="Sosa J E."/>
            <person name="Modenutti C."/>
        </authorList>
    </citation>
    <scope>NUCLEOTIDE SEQUENCE [LARGE SCALE GENOMIC DNA]</scope>
</reference>
<keyword evidence="2 6" id="KW-0678">Repressor</keyword>
<sequence>MEVTKELNEKQMKKKKTKKSMQNWSNRISFSASLPDDVCGVFADSMCAVKYSTDPFSDIRESILEMIHIVGVQDWNDIEELVYCYIVLNSPEIHQFIAEAFLSLCCSVEQI</sequence>
<proteinExistence type="predicted"/>
<dbReference type="PANTHER" id="PTHR33057:SF110">
    <property type="entry name" value="TRANSCRIPTION REPRESSOR"/>
    <property type="match status" value="1"/>
</dbReference>
<dbReference type="PROSITE" id="PS51754">
    <property type="entry name" value="OVATE"/>
    <property type="match status" value="1"/>
</dbReference>
<dbReference type="Proteomes" id="UP001642360">
    <property type="component" value="Unassembled WGS sequence"/>
</dbReference>
<dbReference type="NCBIfam" id="TIGR01568">
    <property type="entry name" value="A_thal_3678"/>
    <property type="match status" value="1"/>
</dbReference>
<keyword evidence="3 6" id="KW-0805">Transcription regulation</keyword>